<accession>A0A1D9P3S4</accession>
<sequence>MKKKKALVLINKTSGTGKAGNDTLEIVTKLAEKGYEPVVFPILPGSGLTSETIIPEYDGMLDLIMCSGGDGTLNHVMNQVMLLKEKPVLAYVPSGSTNDFAKGLGIPSVRSKAIDIAVNGRPYTYDVGKMNDHYFNYVAAFGAFSKVSYATDQELKNVLGYAAYVLSAMAEIPQSLGYSCHMKIEADGIMEEGDYIFGAVSNSASVAGMTLFADTDIKQDDGQMELLLIRAPKNLAEFNAIIAALATKEPDNPYLTYKQVKKVKLSSEETTEWTLDGEFGGSYKKTTIEVVNKAVSIMVK</sequence>
<keyword evidence="5" id="KW-0460">Magnesium</keyword>
<keyword evidence="8" id="KW-1208">Phospholipid metabolism</keyword>
<keyword evidence="11" id="KW-1185">Reference proteome</keyword>
<dbReference type="RefSeq" id="WP_071176782.1">
    <property type="nucleotide sequence ID" value="NZ_CP017831.1"/>
</dbReference>
<evidence type="ECO:0000256" key="6">
    <source>
        <dbReference type="ARBA" id="ARBA00023098"/>
    </source>
</evidence>
<reference evidence="11" key="1">
    <citation type="submission" date="2016-10" db="EMBL/GenBank/DDBJ databases">
        <title>The complete genome sequence of the rumen bacterium Butyrivibrio hungatei MB2003.</title>
        <authorList>
            <person name="Palevich N."/>
            <person name="Kelly W.J."/>
            <person name="Leahy S.C."/>
            <person name="Altermann E."/>
            <person name="Rakonjac J."/>
            <person name="Attwood G.T."/>
        </authorList>
    </citation>
    <scope>NUCLEOTIDE SEQUENCE [LARGE SCALE GENOMIC DNA]</scope>
    <source>
        <strain evidence="11">MB2003</strain>
    </source>
</reference>
<evidence type="ECO:0000256" key="4">
    <source>
        <dbReference type="ARBA" id="ARBA00022723"/>
    </source>
</evidence>
<keyword evidence="6" id="KW-0443">Lipid metabolism</keyword>
<dbReference type="SUPFAM" id="SSF111331">
    <property type="entry name" value="NAD kinase/diacylglycerol kinase-like"/>
    <property type="match status" value="1"/>
</dbReference>
<keyword evidence="7" id="KW-0594">Phospholipid biosynthesis</keyword>
<comment type="cofactor">
    <cofactor evidence="1">
        <name>Mg(2+)</name>
        <dbReference type="ChEBI" id="CHEBI:18420"/>
    </cofactor>
</comment>
<protein>
    <submittedName>
        <fullName evidence="10">Lipid kinase YegS/Rv2252/BmrU family</fullName>
    </submittedName>
</protein>
<proteinExistence type="inferred from homology"/>
<dbReference type="PROSITE" id="PS50146">
    <property type="entry name" value="DAGK"/>
    <property type="match status" value="1"/>
</dbReference>
<evidence type="ECO:0000313" key="10">
    <source>
        <dbReference type="EMBL" id="AOZ97161.1"/>
    </source>
</evidence>
<keyword evidence="4" id="KW-0479">Metal-binding</keyword>
<dbReference type="GO" id="GO:0004143">
    <property type="term" value="F:ATP-dependent diacylglycerol kinase activity"/>
    <property type="evidence" value="ECO:0007669"/>
    <property type="project" value="TreeGrafter"/>
</dbReference>
<dbReference type="GO" id="GO:0005886">
    <property type="term" value="C:plasma membrane"/>
    <property type="evidence" value="ECO:0007669"/>
    <property type="project" value="TreeGrafter"/>
</dbReference>
<evidence type="ECO:0000256" key="7">
    <source>
        <dbReference type="ARBA" id="ARBA00023209"/>
    </source>
</evidence>
<dbReference type="PANTHER" id="PTHR12358">
    <property type="entry name" value="SPHINGOSINE KINASE"/>
    <property type="match status" value="1"/>
</dbReference>
<dbReference type="Gene3D" id="3.40.50.10330">
    <property type="entry name" value="Probable inorganic polyphosphate/atp-NAD kinase, domain 1"/>
    <property type="match status" value="1"/>
</dbReference>
<dbReference type="Proteomes" id="UP000179284">
    <property type="component" value="Chromosome I"/>
</dbReference>
<dbReference type="SMART" id="SM00046">
    <property type="entry name" value="DAGKc"/>
    <property type="match status" value="1"/>
</dbReference>
<dbReference type="KEGG" id="bhu:bhn_I2128"/>
<dbReference type="AlphaFoldDB" id="A0A1D9P3S4"/>
<organism evidence="10 11">
    <name type="scientific">Butyrivibrio hungatei</name>
    <dbReference type="NCBI Taxonomy" id="185008"/>
    <lineage>
        <taxon>Bacteria</taxon>
        <taxon>Bacillati</taxon>
        <taxon>Bacillota</taxon>
        <taxon>Clostridia</taxon>
        <taxon>Lachnospirales</taxon>
        <taxon>Lachnospiraceae</taxon>
        <taxon>Butyrivibrio</taxon>
    </lineage>
</organism>
<dbReference type="InterPro" id="IPR050187">
    <property type="entry name" value="Lipid_Phosphate_FormReg"/>
</dbReference>
<dbReference type="Gene3D" id="2.60.200.40">
    <property type="match status" value="1"/>
</dbReference>
<dbReference type="NCBIfam" id="TIGR00147">
    <property type="entry name" value="YegS/Rv2252/BmrU family lipid kinase"/>
    <property type="match status" value="1"/>
</dbReference>
<dbReference type="InterPro" id="IPR001206">
    <property type="entry name" value="Diacylglycerol_kinase_cat_dom"/>
</dbReference>
<evidence type="ECO:0000256" key="1">
    <source>
        <dbReference type="ARBA" id="ARBA00001946"/>
    </source>
</evidence>
<gene>
    <name evidence="10" type="ORF">bhn_I2128</name>
</gene>
<comment type="similarity">
    <text evidence="2">Belongs to the diacylglycerol/lipid kinase family.</text>
</comment>
<evidence type="ECO:0000256" key="2">
    <source>
        <dbReference type="ARBA" id="ARBA00005983"/>
    </source>
</evidence>
<dbReference type="PANTHER" id="PTHR12358:SF106">
    <property type="entry name" value="LIPID KINASE YEGS"/>
    <property type="match status" value="1"/>
</dbReference>
<dbReference type="GO" id="GO:0005524">
    <property type="term" value="F:ATP binding"/>
    <property type="evidence" value="ECO:0007669"/>
    <property type="project" value="InterPro"/>
</dbReference>
<evidence type="ECO:0000313" key="11">
    <source>
        <dbReference type="Proteomes" id="UP000179284"/>
    </source>
</evidence>
<evidence type="ECO:0000256" key="3">
    <source>
        <dbReference type="ARBA" id="ARBA00022516"/>
    </source>
</evidence>
<evidence type="ECO:0000256" key="8">
    <source>
        <dbReference type="ARBA" id="ARBA00023264"/>
    </source>
</evidence>
<dbReference type="GO" id="GO:0046872">
    <property type="term" value="F:metal ion binding"/>
    <property type="evidence" value="ECO:0007669"/>
    <property type="project" value="UniProtKB-KW"/>
</dbReference>
<dbReference type="GO" id="GO:0008654">
    <property type="term" value="P:phospholipid biosynthetic process"/>
    <property type="evidence" value="ECO:0007669"/>
    <property type="project" value="UniProtKB-KW"/>
</dbReference>
<dbReference type="EMBL" id="CP017831">
    <property type="protein sequence ID" value="AOZ97161.1"/>
    <property type="molecule type" value="Genomic_DNA"/>
</dbReference>
<evidence type="ECO:0000259" key="9">
    <source>
        <dbReference type="PROSITE" id="PS50146"/>
    </source>
</evidence>
<keyword evidence="10" id="KW-0418">Kinase</keyword>
<keyword evidence="10" id="KW-0808">Transferase</keyword>
<name>A0A1D9P3S4_9FIRM</name>
<dbReference type="InterPro" id="IPR016064">
    <property type="entry name" value="NAD/diacylglycerol_kinase_sf"/>
</dbReference>
<feature type="domain" description="DAGKc" evidence="9">
    <location>
        <begin position="1"/>
        <end position="134"/>
    </location>
</feature>
<dbReference type="Pfam" id="PF00781">
    <property type="entry name" value="DAGK_cat"/>
    <property type="match status" value="1"/>
</dbReference>
<evidence type="ECO:0000256" key="5">
    <source>
        <dbReference type="ARBA" id="ARBA00022842"/>
    </source>
</evidence>
<dbReference type="InterPro" id="IPR005218">
    <property type="entry name" value="Diacylglycerol/lipid_kinase"/>
</dbReference>
<keyword evidence="3" id="KW-0444">Lipid biosynthesis</keyword>
<dbReference type="InterPro" id="IPR017438">
    <property type="entry name" value="ATP-NAD_kinase_N"/>
</dbReference>